<protein>
    <recommendedName>
        <fullName evidence="3">Acyltransferase 3 domain-containing protein</fullName>
    </recommendedName>
</protein>
<dbReference type="Pfam" id="PF01757">
    <property type="entry name" value="Acyl_transf_3"/>
    <property type="match status" value="1"/>
</dbReference>
<keyword evidence="2" id="KW-0812">Transmembrane</keyword>
<feature type="transmembrane region" description="Helical" evidence="2">
    <location>
        <begin position="231"/>
        <end position="251"/>
    </location>
</feature>
<dbReference type="PANTHER" id="PTHR23028:SF134">
    <property type="entry name" value="PUTATIVE (AFU_ORTHOLOGUE AFUA_4G08520)-RELATED"/>
    <property type="match status" value="1"/>
</dbReference>
<dbReference type="OrthoDB" id="5819582at2759"/>
<evidence type="ECO:0000313" key="5">
    <source>
        <dbReference type="Proteomes" id="UP000799536"/>
    </source>
</evidence>
<sequence length="491" mass="55497">MVSYHEAKRTDDRDNHLPSLNSPTQVRQSFSKRVWTLMTPTFLKPRAKEADIPTAFLDGVRGYAAFFVFITHNFLPSHPNAYYGYGGGNGTNDHYLLQLPIIRLIHSGLACVHIFFVISGFSISLKPIKLMRQGKFDAVFTTLVSSTFRRTCRLYFPCFALLLCVLLLTFLGAFDTVNELVKDWPFGDQPEAVPPLKSSFFAQIGDLLGCIWEWADPLNPYSRITYMPYSLQLWTIPVELRCSFITFIALLGLAKTRPYVRMTCLALLSFYFYARKHSDPPLFLGGAIFAELYLIRHEKQQNQALNPGKPTIANPDSSPSSSGGGPSTAHKLKYGTLFLLALFLLSYPRKGGDLALFYRPFHHLAVHLVGSNRKVLLDFFTCSGSLLLVYTISASPWLQQPFSTPLARYLGRTSFALYCVHQPLVNWFGYSNVLAMWRVTGREGWWGYEGGFAVAFVWQVVVSVWLADIFFQTVDMPSVRFARWVEGVCGV</sequence>
<dbReference type="AlphaFoldDB" id="A0A9P4MUX9"/>
<dbReference type="EMBL" id="ML994015">
    <property type="protein sequence ID" value="KAF2200588.1"/>
    <property type="molecule type" value="Genomic_DNA"/>
</dbReference>
<evidence type="ECO:0000313" key="4">
    <source>
        <dbReference type="EMBL" id="KAF2200588.1"/>
    </source>
</evidence>
<dbReference type="GO" id="GO:0016747">
    <property type="term" value="F:acyltransferase activity, transferring groups other than amino-acyl groups"/>
    <property type="evidence" value="ECO:0007669"/>
    <property type="project" value="InterPro"/>
</dbReference>
<accession>A0A9P4MUX9</accession>
<comment type="caution">
    <text evidence="4">The sequence shown here is derived from an EMBL/GenBank/DDBJ whole genome shotgun (WGS) entry which is preliminary data.</text>
</comment>
<name>A0A9P4MUX9_9PLEO</name>
<feature type="region of interest" description="Disordered" evidence="1">
    <location>
        <begin position="305"/>
        <end position="327"/>
    </location>
</feature>
<feature type="domain" description="Acyltransferase 3" evidence="3">
    <location>
        <begin position="55"/>
        <end position="465"/>
    </location>
</feature>
<keyword evidence="2" id="KW-1133">Transmembrane helix</keyword>
<reference evidence="4" key="1">
    <citation type="journal article" date="2020" name="Stud. Mycol.">
        <title>101 Dothideomycetes genomes: a test case for predicting lifestyles and emergence of pathogens.</title>
        <authorList>
            <person name="Haridas S."/>
            <person name="Albert R."/>
            <person name="Binder M."/>
            <person name="Bloem J."/>
            <person name="Labutti K."/>
            <person name="Salamov A."/>
            <person name="Andreopoulos B."/>
            <person name="Baker S."/>
            <person name="Barry K."/>
            <person name="Bills G."/>
            <person name="Bluhm B."/>
            <person name="Cannon C."/>
            <person name="Castanera R."/>
            <person name="Culley D."/>
            <person name="Daum C."/>
            <person name="Ezra D."/>
            <person name="Gonzalez J."/>
            <person name="Henrissat B."/>
            <person name="Kuo A."/>
            <person name="Liang C."/>
            <person name="Lipzen A."/>
            <person name="Lutzoni F."/>
            <person name="Magnuson J."/>
            <person name="Mondo S."/>
            <person name="Nolan M."/>
            <person name="Ohm R."/>
            <person name="Pangilinan J."/>
            <person name="Park H.-J."/>
            <person name="Ramirez L."/>
            <person name="Alfaro M."/>
            <person name="Sun H."/>
            <person name="Tritt A."/>
            <person name="Yoshinaga Y."/>
            <person name="Zwiers L.-H."/>
            <person name="Turgeon B."/>
            <person name="Goodwin S."/>
            <person name="Spatafora J."/>
            <person name="Crous P."/>
            <person name="Grigoriev I."/>
        </authorList>
    </citation>
    <scope>NUCLEOTIDE SEQUENCE</scope>
    <source>
        <strain evidence="4">ATCC 74209</strain>
    </source>
</reference>
<feature type="region of interest" description="Disordered" evidence="1">
    <location>
        <begin position="1"/>
        <end position="25"/>
    </location>
</feature>
<evidence type="ECO:0000256" key="2">
    <source>
        <dbReference type="SAM" id="Phobius"/>
    </source>
</evidence>
<keyword evidence="5" id="KW-1185">Reference proteome</keyword>
<feature type="transmembrane region" description="Helical" evidence="2">
    <location>
        <begin position="104"/>
        <end position="125"/>
    </location>
</feature>
<feature type="compositionally biased region" description="Basic and acidic residues" evidence="1">
    <location>
        <begin position="1"/>
        <end position="16"/>
    </location>
</feature>
<dbReference type="Proteomes" id="UP000799536">
    <property type="component" value="Unassembled WGS sequence"/>
</dbReference>
<keyword evidence="2" id="KW-0472">Membrane</keyword>
<dbReference type="PANTHER" id="PTHR23028">
    <property type="entry name" value="ACETYLTRANSFERASE"/>
    <property type="match status" value="1"/>
</dbReference>
<evidence type="ECO:0000259" key="3">
    <source>
        <dbReference type="Pfam" id="PF01757"/>
    </source>
</evidence>
<dbReference type="InterPro" id="IPR050879">
    <property type="entry name" value="Acyltransferase_3"/>
</dbReference>
<dbReference type="InterPro" id="IPR002656">
    <property type="entry name" value="Acyl_transf_3_dom"/>
</dbReference>
<evidence type="ECO:0000256" key="1">
    <source>
        <dbReference type="SAM" id="MobiDB-lite"/>
    </source>
</evidence>
<proteinExistence type="predicted"/>
<feature type="transmembrane region" description="Helical" evidence="2">
    <location>
        <begin position="154"/>
        <end position="174"/>
    </location>
</feature>
<organism evidence="4 5">
    <name type="scientific">Delitschia confertaspora ATCC 74209</name>
    <dbReference type="NCBI Taxonomy" id="1513339"/>
    <lineage>
        <taxon>Eukaryota</taxon>
        <taxon>Fungi</taxon>
        <taxon>Dikarya</taxon>
        <taxon>Ascomycota</taxon>
        <taxon>Pezizomycotina</taxon>
        <taxon>Dothideomycetes</taxon>
        <taxon>Pleosporomycetidae</taxon>
        <taxon>Pleosporales</taxon>
        <taxon>Delitschiaceae</taxon>
        <taxon>Delitschia</taxon>
    </lineage>
</organism>
<feature type="transmembrane region" description="Helical" evidence="2">
    <location>
        <begin position="450"/>
        <end position="471"/>
    </location>
</feature>
<gene>
    <name evidence="4" type="ORF">GQ43DRAFT_441427</name>
</gene>